<comment type="pathway">
    <text evidence="1">Porphyrin-containing compound metabolism; protoporphyrin-IX biosynthesis; protoporphyrinogen-IX from coproporphyrinogen-III (O2 route): step 1/1.</text>
</comment>
<accession>A0A1W1ZMP1</accession>
<comment type="subunit">
    <text evidence="3">Homodimer.</text>
</comment>
<dbReference type="Pfam" id="PF01218">
    <property type="entry name" value="Coprogen_oxidas"/>
    <property type="match status" value="1"/>
</dbReference>
<dbReference type="GO" id="GO:0004109">
    <property type="term" value="F:coproporphyrinogen oxidase activity"/>
    <property type="evidence" value="ECO:0007669"/>
    <property type="project" value="UniProtKB-EC"/>
</dbReference>
<dbReference type="PANTHER" id="PTHR10755">
    <property type="entry name" value="COPROPORPHYRINOGEN III OXIDASE, MITOCHONDRIAL"/>
    <property type="match status" value="1"/>
</dbReference>
<dbReference type="Proteomes" id="UP000192708">
    <property type="component" value="Unassembled WGS sequence"/>
</dbReference>
<organism evidence="8 9">
    <name type="scientific">Polynucleobacter kasalickyi</name>
    <dbReference type="NCBI Taxonomy" id="1938817"/>
    <lineage>
        <taxon>Bacteria</taxon>
        <taxon>Pseudomonadati</taxon>
        <taxon>Pseudomonadota</taxon>
        <taxon>Betaproteobacteria</taxon>
        <taxon>Burkholderiales</taxon>
        <taxon>Burkholderiaceae</taxon>
        <taxon>Polynucleobacter</taxon>
    </lineage>
</organism>
<dbReference type="OrthoDB" id="9777553at2"/>
<dbReference type="EC" id="1.3.3.3" evidence="4"/>
<dbReference type="SUPFAM" id="SSF102886">
    <property type="entry name" value="Coproporphyrinogen III oxidase"/>
    <property type="match status" value="1"/>
</dbReference>
<keyword evidence="7" id="KW-0627">Porphyrin biosynthesis</keyword>
<keyword evidence="9" id="KW-1185">Reference proteome</keyword>
<evidence type="ECO:0000256" key="5">
    <source>
        <dbReference type="ARBA" id="ARBA00023002"/>
    </source>
</evidence>
<dbReference type="STRING" id="1938817.SAMN06296008_10623"/>
<proteinExistence type="inferred from homology"/>
<keyword evidence="6" id="KW-0350">Heme biosynthesis</keyword>
<protein>
    <recommendedName>
        <fullName evidence="4">coproporphyrinogen oxidase</fullName>
        <ecNumber evidence="4">1.3.3.3</ecNumber>
    </recommendedName>
</protein>
<dbReference type="NCBIfam" id="NF003727">
    <property type="entry name" value="PRK05330.1"/>
    <property type="match status" value="1"/>
</dbReference>
<dbReference type="InterPro" id="IPR036406">
    <property type="entry name" value="Coprogen_oxidase_aer_sf"/>
</dbReference>
<name>A0A1W1ZMP1_9BURK</name>
<dbReference type="GO" id="GO:0005737">
    <property type="term" value="C:cytoplasm"/>
    <property type="evidence" value="ECO:0007669"/>
    <property type="project" value="TreeGrafter"/>
</dbReference>
<dbReference type="InterPro" id="IPR001260">
    <property type="entry name" value="Coprogen_oxidase_aer"/>
</dbReference>
<evidence type="ECO:0000313" key="8">
    <source>
        <dbReference type="EMBL" id="SMC49676.1"/>
    </source>
</evidence>
<dbReference type="PIRSF" id="PIRSF000166">
    <property type="entry name" value="Coproporphyri_ox"/>
    <property type="match status" value="1"/>
</dbReference>
<dbReference type="PRINTS" id="PR00073">
    <property type="entry name" value="COPRGNOXDASE"/>
</dbReference>
<keyword evidence="5" id="KW-0560">Oxidoreductase</keyword>
<dbReference type="GO" id="GO:0006782">
    <property type="term" value="P:protoporphyrinogen IX biosynthetic process"/>
    <property type="evidence" value="ECO:0007669"/>
    <property type="project" value="TreeGrafter"/>
</dbReference>
<evidence type="ECO:0000256" key="7">
    <source>
        <dbReference type="ARBA" id="ARBA00023244"/>
    </source>
</evidence>
<evidence type="ECO:0000256" key="2">
    <source>
        <dbReference type="ARBA" id="ARBA00010644"/>
    </source>
</evidence>
<reference evidence="8 9" key="1">
    <citation type="submission" date="2017-04" db="EMBL/GenBank/DDBJ databases">
        <authorList>
            <person name="Afonso C.L."/>
            <person name="Miller P.J."/>
            <person name="Scott M.A."/>
            <person name="Spackman E."/>
            <person name="Goraichik I."/>
            <person name="Dimitrov K.M."/>
            <person name="Suarez D.L."/>
            <person name="Swayne D.E."/>
        </authorList>
    </citation>
    <scope>NUCLEOTIDE SEQUENCE [LARGE SCALE GENOMIC DNA]</scope>
    <source>
        <strain evidence="8 9">VK13</strain>
    </source>
</reference>
<gene>
    <name evidence="8" type="ORF">SAMN06296008_10623</name>
</gene>
<comment type="similarity">
    <text evidence="2">Belongs to the aerobic coproporphyrinogen-III oxidase family.</text>
</comment>
<dbReference type="PANTHER" id="PTHR10755:SF0">
    <property type="entry name" value="OXYGEN-DEPENDENT COPROPORPHYRINOGEN-III OXIDASE, MITOCHONDRIAL"/>
    <property type="match status" value="1"/>
</dbReference>
<dbReference type="RefSeq" id="WP_084283368.1">
    <property type="nucleotide sequence ID" value="NZ_FWXJ01000006.1"/>
</dbReference>
<dbReference type="Gene3D" id="3.40.1500.10">
    <property type="entry name" value="Coproporphyrinogen III oxidase, aerobic"/>
    <property type="match status" value="1"/>
</dbReference>
<evidence type="ECO:0000256" key="6">
    <source>
        <dbReference type="ARBA" id="ARBA00023133"/>
    </source>
</evidence>
<evidence type="ECO:0000313" key="9">
    <source>
        <dbReference type="Proteomes" id="UP000192708"/>
    </source>
</evidence>
<evidence type="ECO:0000256" key="3">
    <source>
        <dbReference type="ARBA" id="ARBA00011738"/>
    </source>
</evidence>
<evidence type="ECO:0000256" key="1">
    <source>
        <dbReference type="ARBA" id="ARBA00005168"/>
    </source>
</evidence>
<dbReference type="AlphaFoldDB" id="A0A1W1ZMP1"/>
<sequence length="305" mass="34595">MTIEISELKNYFWGLQEKIASTVGEFDGKPFISDEWVKPADSPLQGNGRSMILEGGNFLERGGVAFSHVSGKQLPPSATAIRPEIAGGSFEAMGVSLVFHPNNPKVPTVHMNVRVFLAKKEGVAPVWWFGGGMDLTPYYGDEADCRHFHQTCKNALDPFDPSYYPKFKAHCDKYFYLPHREEPRGIGGVFFDDFSELGFEKSFEMTQAVGNALLDAYLPIAKKHHADPFTPAEKEFQEYRRGRYTEFNLVFDRGTHFGLQSGGRTESILMSLPPIARWQYQRPIPPNSPEDRLMNYFLKPRDWLA</sequence>
<dbReference type="EMBL" id="FWXJ01000006">
    <property type="protein sequence ID" value="SMC49676.1"/>
    <property type="molecule type" value="Genomic_DNA"/>
</dbReference>
<evidence type="ECO:0000256" key="4">
    <source>
        <dbReference type="ARBA" id="ARBA00012869"/>
    </source>
</evidence>